<dbReference type="Proteomes" id="UP000494245">
    <property type="component" value="Unassembled WGS sequence"/>
</dbReference>
<dbReference type="AlphaFoldDB" id="A0A6V8LZY0"/>
<evidence type="ECO:0000313" key="2">
    <source>
        <dbReference type="Proteomes" id="UP000494245"/>
    </source>
</evidence>
<proteinExistence type="predicted"/>
<reference evidence="1 2" key="2">
    <citation type="submission" date="2020-05" db="EMBL/GenBank/DDBJ databases">
        <title>Draft genome sequence of Desulfovibrio sp. strainFSS-1.</title>
        <authorList>
            <person name="Shimoshige H."/>
            <person name="Kobayashi H."/>
            <person name="Maekawa T."/>
        </authorList>
    </citation>
    <scope>NUCLEOTIDE SEQUENCE [LARGE SCALE GENOMIC DNA]</scope>
    <source>
        <strain evidence="1 2">SIID29052-01</strain>
    </source>
</reference>
<accession>A0A6V8LZY0</accession>
<reference evidence="1 2" key="1">
    <citation type="submission" date="2020-04" db="EMBL/GenBank/DDBJ databases">
        <authorList>
            <consortium name="Desulfovibrio sp. FSS-1 genome sequencing consortium"/>
            <person name="Shimoshige H."/>
            <person name="Kobayashi H."/>
            <person name="Maekawa T."/>
        </authorList>
    </citation>
    <scope>NUCLEOTIDE SEQUENCE [LARGE SCALE GENOMIC DNA]</scope>
    <source>
        <strain evidence="1 2">SIID29052-01</strain>
    </source>
</reference>
<comment type="caution">
    <text evidence="1">The sequence shown here is derived from an EMBL/GenBank/DDBJ whole genome shotgun (WGS) entry which is preliminary data.</text>
</comment>
<protein>
    <submittedName>
        <fullName evidence="1">Uncharacterized protein</fullName>
    </submittedName>
</protein>
<sequence length="112" mass="12214">MTSTDTINALLAPLGLKTTHAFDGIHFVEHNLFLVLDSKDDGLLLLCFNQDCPPDKAALAALTLYSRASELDLELGLSGTYTMEELPGQEIKLHFHPQQTVKESHGGNGLTH</sequence>
<dbReference type="RefSeq" id="WP_173085946.1">
    <property type="nucleotide sequence ID" value="NZ_BLTE01000014.1"/>
</dbReference>
<dbReference type="EMBL" id="BLTE01000014">
    <property type="protein sequence ID" value="GFK95177.1"/>
    <property type="molecule type" value="Genomic_DNA"/>
</dbReference>
<gene>
    <name evidence="1" type="ORF">NNJEOMEG_03035</name>
</gene>
<organism evidence="1 2">
    <name type="scientific">Fundidesulfovibrio magnetotacticus</name>
    <dbReference type="NCBI Taxonomy" id="2730080"/>
    <lineage>
        <taxon>Bacteria</taxon>
        <taxon>Pseudomonadati</taxon>
        <taxon>Thermodesulfobacteriota</taxon>
        <taxon>Desulfovibrionia</taxon>
        <taxon>Desulfovibrionales</taxon>
        <taxon>Desulfovibrionaceae</taxon>
        <taxon>Fundidesulfovibrio</taxon>
    </lineage>
</organism>
<keyword evidence="2" id="KW-1185">Reference proteome</keyword>
<evidence type="ECO:0000313" key="1">
    <source>
        <dbReference type="EMBL" id="GFK95177.1"/>
    </source>
</evidence>
<name>A0A6V8LZY0_9BACT</name>